<keyword evidence="2" id="KW-1185">Reference proteome</keyword>
<dbReference type="EMBL" id="MU854399">
    <property type="protein sequence ID" value="KAK4039506.1"/>
    <property type="molecule type" value="Genomic_DNA"/>
</dbReference>
<comment type="caution">
    <text evidence="1">The sequence shown here is derived from an EMBL/GenBank/DDBJ whole genome shotgun (WGS) entry which is preliminary data.</text>
</comment>
<dbReference type="AlphaFoldDB" id="A0AAN6PEN3"/>
<dbReference type="Proteomes" id="UP001303115">
    <property type="component" value="Unassembled WGS sequence"/>
</dbReference>
<accession>A0AAN6PEN3</accession>
<evidence type="ECO:0000313" key="1">
    <source>
        <dbReference type="EMBL" id="KAK4039506.1"/>
    </source>
</evidence>
<proteinExistence type="predicted"/>
<evidence type="ECO:0000313" key="2">
    <source>
        <dbReference type="Proteomes" id="UP001303115"/>
    </source>
</evidence>
<gene>
    <name evidence="1" type="ORF">C8A01DRAFT_36544</name>
</gene>
<sequence>MAAPSQPLDAQGSQDVHVTFQVSRLTSEAAIEVWNKDQTEILGQSCTGSIDSGIFKNTPIAFTVDKNGAGTVTVGPTTYKIHEDVDVSGGISCGRVTSPAEIMVKCLIPLSSDLAARLEPLHKRDLASCFPKAGPVELAEVMRGLETAPTLAPDAFAPPPTVEVQNNSATNDTEGLTDLEKRQRVCEIVITDTVPVGNGDPHQNPLNIQVSIPLDCSDARGCTIGYQSQQTFGIGWSASASIAGWISAGFAVEKSTSTGMYAECNGNPGDYMAVWMSVGQTAYTVQGRRRPNCGATSYGPSRIVWSPNQNNKNSYYYCVTGHQYVRNVGDRWLDKTGRAGGP</sequence>
<organism evidence="1 2">
    <name type="scientific">Parachaetomium inaequale</name>
    <dbReference type="NCBI Taxonomy" id="2588326"/>
    <lineage>
        <taxon>Eukaryota</taxon>
        <taxon>Fungi</taxon>
        <taxon>Dikarya</taxon>
        <taxon>Ascomycota</taxon>
        <taxon>Pezizomycotina</taxon>
        <taxon>Sordariomycetes</taxon>
        <taxon>Sordariomycetidae</taxon>
        <taxon>Sordariales</taxon>
        <taxon>Chaetomiaceae</taxon>
        <taxon>Parachaetomium</taxon>
    </lineage>
</organism>
<name>A0AAN6PEN3_9PEZI</name>
<reference evidence="2" key="1">
    <citation type="journal article" date="2023" name="Mol. Phylogenet. Evol.">
        <title>Genome-scale phylogeny and comparative genomics of the fungal order Sordariales.</title>
        <authorList>
            <person name="Hensen N."/>
            <person name="Bonometti L."/>
            <person name="Westerberg I."/>
            <person name="Brannstrom I.O."/>
            <person name="Guillou S."/>
            <person name="Cros-Aarteil S."/>
            <person name="Calhoun S."/>
            <person name="Haridas S."/>
            <person name="Kuo A."/>
            <person name="Mondo S."/>
            <person name="Pangilinan J."/>
            <person name="Riley R."/>
            <person name="LaButti K."/>
            <person name="Andreopoulos B."/>
            <person name="Lipzen A."/>
            <person name="Chen C."/>
            <person name="Yan M."/>
            <person name="Daum C."/>
            <person name="Ng V."/>
            <person name="Clum A."/>
            <person name="Steindorff A."/>
            <person name="Ohm R.A."/>
            <person name="Martin F."/>
            <person name="Silar P."/>
            <person name="Natvig D.O."/>
            <person name="Lalanne C."/>
            <person name="Gautier V."/>
            <person name="Ament-Velasquez S.L."/>
            <person name="Kruys A."/>
            <person name="Hutchinson M.I."/>
            <person name="Powell A.J."/>
            <person name="Barry K."/>
            <person name="Miller A.N."/>
            <person name="Grigoriev I.V."/>
            <person name="Debuchy R."/>
            <person name="Gladieux P."/>
            <person name="Hiltunen Thoren M."/>
            <person name="Johannesson H."/>
        </authorList>
    </citation>
    <scope>NUCLEOTIDE SEQUENCE [LARGE SCALE GENOMIC DNA]</scope>
    <source>
        <strain evidence="2">CBS 284.82</strain>
    </source>
</reference>
<protein>
    <submittedName>
        <fullName evidence="1">Uncharacterized protein</fullName>
    </submittedName>
</protein>